<comment type="similarity">
    <text evidence="14">Belongs to the enoyl-CoA hydratase/isomerase family.</text>
</comment>
<reference evidence="18" key="1">
    <citation type="journal article" date="2019" name="Int. J. Syst. Evol. Microbiol.">
        <title>The Global Catalogue of Microorganisms (GCM) 10K type strain sequencing project: providing services to taxonomists for standard genome sequencing and annotation.</title>
        <authorList>
            <consortium name="The Broad Institute Genomics Platform"/>
            <consortium name="The Broad Institute Genome Sequencing Center for Infectious Disease"/>
            <person name="Wu L."/>
            <person name="Ma J."/>
        </authorList>
    </citation>
    <scope>NUCLEOTIDE SEQUENCE [LARGE SCALE GENOMIC DNA]</scope>
    <source>
        <strain evidence="18">DT28</strain>
    </source>
</reference>
<dbReference type="SUPFAM" id="SSF48179">
    <property type="entry name" value="6-phosphogluconate dehydrogenase C-terminal domain-like"/>
    <property type="match status" value="2"/>
</dbReference>
<comment type="similarity">
    <text evidence="2">In the central section; belongs to the 3-hydroxyacyl-CoA dehydrogenase family.</text>
</comment>
<keyword evidence="8" id="KW-0520">NAD</keyword>
<keyword evidence="5" id="KW-0276">Fatty acid metabolism</keyword>
<dbReference type="InterPro" id="IPR008927">
    <property type="entry name" value="6-PGluconate_DH-like_C_sf"/>
</dbReference>
<keyword evidence="11" id="KW-0456">Lyase</keyword>
<proteinExistence type="inferred from homology"/>
<dbReference type="Proteomes" id="UP001595962">
    <property type="component" value="Unassembled WGS sequence"/>
</dbReference>
<dbReference type="InterPro" id="IPR050136">
    <property type="entry name" value="FA_oxidation_alpha_subunit"/>
</dbReference>
<evidence type="ECO:0000313" key="18">
    <source>
        <dbReference type="Proteomes" id="UP001595962"/>
    </source>
</evidence>
<keyword evidence="7" id="KW-0560">Oxidoreductase</keyword>
<dbReference type="RefSeq" id="WP_377335690.1">
    <property type="nucleotide sequence ID" value="NZ_JBHSGB010000016.1"/>
</dbReference>
<keyword evidence="6" id="KW-0442">Lipid degradation</keyword>
<protein>
    <recommendedName>
        <fullName evidence="4">enoyl-CoA hydratase</fullName>
        <ecNumber evidence="4">4.2.1.17</ecNumber>
    </recommendedName>
</protein>
<evidence type="ECO:0000256" key="2">
    <source>
        <dbReference type="ARBA" id="ARBA00007005"/>
    </source>
</evidence>
<feature type="domain" description="3-hydroxyacyl-CoA dehydrogenase C-terminal" evidence="15">
    <location>
        <begin position="497"/>
        <end position="593"/>
    </location>
</feature>
<evidence type="ECO:0000256" key="10">
    <source>
        <dbReference type="ARBA" id="ARBA00023235"/>
    </source>
</evidence>
<dbReference type="Pfam" id="PF00725">
    <property type="entry name" value="3HCDH"/>
    <property type="match status" value="2"/>
</dbReference>
<evidence type="ECO:0000256" key="1">
    <source>
        <dbReference type="ARBA" id="ARBA00005005"/>
    </source>
</evidence>
<comment type="catalytic activity">
    <reaction evidence="13">
        <text>a (3S)-3-hydroxyacyl-CoA + NAD(+) = a 3-oxoacyl-CoA + NADH + H(+)</text>
        <dbReference type="Rhea" id="RHEA:22432"/>
        <dbReference type="ChEBI" id="CHEBI:15378"/>
        <dbReference type="ChEBI" id="CHEBI:57318"/>
        <dbReference type="ChEBI" id="CHEBI:57540"/>
        <dbReference type="ChEBI" id="CHEBI:57945"/>
        <dbReference type="ChEBI" id="CHEBI:90726"/>
        <dbReference type="EC" id="1.1.1.35"/>
    </reaction>
</comment>
<accession>A0ABV9JQI6</accession>
<dbReference type="EC" id="4.2.1.17" evidence="4"/>
<evidence type="ECO:0000256" key="14">
    <source>
        <dbReference type="RuleBase" id="RU003707"/>
    </source>
</evidence>
<dbReference type="InterPro" id="IPR006176">
    <property type="entry name" value="3-OHacyl-CoA_DH_NAD-bd"/>
</dbReference>
<dbReference type="InterPro" id="IPR029045">
    <property type="entry name" value="ClpP/crotonase-like_dom_sf"/>
</dbReference>
<evidence type="ECO:0000259" key="15">
    <source>
        <dbReference type="Pfam" id="PF00725"/>
    </source>
</evidence>
<dbReference type="Gene3D" id="1.10.1040.50">
    <property type="match status" value="1"/>
</dbReference>
<dbReference type="Gene3D" id="3.40.50.720">
    <property type="entry name" value="NAD(P)-binding Rossmann-like Domain"/>
    <property type="match status" value="1"/>
</dbReference>
<comment type="caution">
    <text evidence="17">The sequence shown here is derived from an EMBL/GenBank/DDBJ whole genome shotgun (WGS) entry which is preliminary data.</text>
</comment>
<evidence type="ECO:0000256" key="7">
    <source>
        <dbReference type="ARBA" id="ARBA00023002"/>
    </source>
</evidence>
<keyword evidence="18" id="KW-1185">Reference proteome</keyword>
<feature type="domain" description="3-hydroxyacyl-CoA dehydrogenase NAD binding" evidence="16">
    <location>
        <begin position="316"/>
        <end position="495"/>
    </location>
</feature>
<evidence type="ECO:0000256" key="4">
    <source>
        <dbReference type="ARBA" id="ARBA00012076"/>
    </source>
</evidence>
<comment type="similarity">
    <text evidence="3">In the N-terminal section; belongs to the enoyl-CoA hydratase/isomerase family.</text>
</comment>
<dbReference type="InterPro" id="IPR006180">
    <property type="entry name" value="3-OHacyl-CoA_DH_CS"/>
</dbReference>
<evidence type="ECO:0000256" key="12">
    <source>
        <dbReference type="ARBA" id="ARBA00023268"/>
    </source>
</evidence>
<dbReference type="PANTHER" id="PTHR43612:SF3">
    <property type="entry name" value="TRIFUNCTIONAL ENZYME SUBUNIT ALPHA, MITOCHONDRIAL"/>
    <property type="match status" value="1"/>
</dbReference>
<dbReference type="InterPro" id="IPR012799">
    <property type="entry name" value="FadB"/>
</dbReference>
<keyword evidence="12" id="KW-0511">Multifunctional enzyme</keyword>
<feature type="domain" description="3-hydroxyacyl-CoA dehydrogenase C-terminal" evidence="15">
    <location>
        <begin position="628"/>
        <end position="694"/>
    </location>
</feature>
<organism evidence="17 18">
    <name type="scientific">Rheinheimera marina</name>
    <dbReference type="NCBI Taxonomy" id="1774958"/>
    <lineage>
        <taxon>Bacteria</taxon>
        <taxon>Pseudomonadati</taxon>
        <taxon>Pseudomonadota</taxon>
        <taxon>Gammaproteobacteria</taxon>
        <taxon>Chromatiales</taxon>
        <taxon>Chromatiaceae</taxon>
        <taxon>Rheinheimera</taxon>
    </lineage>
</organism>
<comment type="pathway">
    <text evidence="1">Lipid metabolism; fatty acid beta-oxidation.</text>
</comment>
<dbReference type="PROSITE" id="PS00067">
    <property type="entry name" value="3HCDH"/>
    <property type="match status" value="1"/>
</dbReference>
<evidence type="ECO:0000256" key="8">
    <source>
        <dbReference type="ARBA" id="ARBA00023027"/>
    </source>
</evidence>
<dbReference type="NCBIfam" id="NF008727">
    <property type="entry name" value="PRK11730.1"/>
    <property type="match status" value="1"/>
</dbReference>
<dbReference type="InterPro" id="IPR006108">
    <property type="entry name" value="3HC_DH_C"/>
</dbReference>
<evidence type="ECO:0000256" key="13">
    <source>
        <dbReference type="ARBA" id="ARBA00049556"/>
    </source>
</evidence>
<evidence type="ECO:0000259" key="16">
    <source>
        <dbReference type="Pfam" id="PF02737"/>
    </source>
</evidence>
<dbReference type="CDD" id="cd06558">
    <property type="entry name" value="crotonase-like"/>
    <property type="match status" value="1"/>
</dbReference>
<dbReference type="SUPFAM" id="SSF52096">
    <property type="entry name" value="ClpP/crotonase"/>
    <property type="match status" value="1"/>
</dbReference>
<gene>
    <name evidence="17" type="primary">fadB</name>
    <name evidence="17" type="ORF">ACFO3I_16070</name>
</gene>
<dbReference type="PANTHER" id="PTHR43612">
    <property type="entry name" value="TRIFUNCTIONAL ENZYME SUBUNIT ALPHA"/>
    <property type="match status" value="1"/>
</dbReference>
<evidence type="ECO:0000256" key="3">
    <source>
        <dbReference type="ARBA" id="ARBA00008750"/>
    </source>
</evidence>
<dbReference type="InterPro" id="IPR018376">
    <property type="entry name" value="Enoyl-CoA_hyd/isom_CS"/>
</dbReference>
<evidence type="ECO:0000313" key="17">
    <source>
        <dbReference type="EMBL" id="MFC4656536.1"/>
    </source>
</evidence>
<keyword evidence="9" id="KW-0443">Lipid metabolism</keyword>
<evidence type="ECO:0000256" key="11">
    <source>
        <dbReference type="ARBA" id="ARBA00023239"/>
    </source>
</evidence>
<sequence>MIYQSNSITVAYLADGIAEFSFNAAGSVNKFDQQTLSDCRAALNLLHADKNLKGVVYTTGKDAFIVGADITEFLSTFQQPEAELIPWIKNASDVFDLAEDLPVPTIAAIRGFALGGGFEWTLTADYRIADTTAKVGLPEVKLGLMPGFGGTVRLPRVIGADGAMEWITTGKERGGEAALKEGAVDAVVAPEKLKDAAISMLKDAIAGKLNWQKKRRAKLQPLKLNKTEALMSFSAAKGMVFANAGKHYPAPMVAVETIEAAARLDRAGAIVLENQGFAKLAKTTAAAAQIGLFLNDQLIKGKAKKAAKTATKDVKKAAVLGAGIMGGGIAYQSALKGVPVVMKDIADKALDLGMGEATKLLNKQVERKKLDAVGMAKVIASIQPTLSMEPVKAVDIVVEAVVENPKIKGAVLKEVEELVAADAIITSNTSTISIDSLAANLKDPSRFCGMHFFNPVHQMPLVEVIRGKDTSEETIAAVVAYAAKMGKSPIVVNDCPGFYVNRVLFPYFAGFSKLLLDGADFAQVDKVMEKSFGWPMGPAYLLDVVGLDTAYHCTDVMAAGFPTRMAKLDKDPVALMYQAQRFGQKNGVGFYAYSKDAKGKPKKATDEVTYGLLSGAGVTKQDFSADDIIARCMVPMINEVIRCLEEGIVASAAEADMGLIYGLGFPPFRGGPLRYADTIGLANFVALADKYAHLGEIYQVTEKTRAMAAAGDLFYPV</sequence>
<dbReference type="SUPFAM" id="SSF51735">
    <property type="entry name" value="NAD(P)-binding Rossmann-fold domains"/>
    <property type="match status" value="1"/>
</dbReference>
<dbReference type="Gene3D" id="3.90.226.10">
    <property type="entry name" value="2-enoyl-CoA Hydratase, Chain A, domain 1"/>
    <property type="match status" value="1"/>
</dbReference>
<evidence type="ECO:0000256" key="9">
    <source>
        <dbReference type="ARBA" id="ARBA00023098"/>
    </source>
</evidence>
<dbReference type="NCBIfam" id="TIGR02437">
    <property type="entry name" value="FadB"/>
    <property type="match status" value="1"/>
</dbReference>
<dbReference type="PROSITE" id="PS00166">
    <property type="entry name" value="ENOYL_COA_HYDRATASE"/>
    <property type="match status" value="1"/>
</dbReference>
<dbReference type="Pfam" id="PF00378">
    <property type="entry name" value="ECH_1"/>
    <property type="match status" value="1"/>
</dbReference>
<keyword evidence="10" id="KW-0413">Isomerase</keyword>
<evidence type="ECO:0000256" key="5">
    <source>
        <dbReference type="ARBA" id="ARBA00022832"/>
    </source>
</evidence>
<dbReference type="EMBL" id="JBHSGB010000016">
    <property type="protein sequence ID" value="MFC4656536.1"/>
    <property type="molecule type" value="Genomic_DNA"/>
</dbReference>
<dbReference type="Pfam" id="PF02737">
    <property type="entry name" value="3HCDH_N"/>
    <property type="match status" value="1"/>
</dbReference>
<dbReference type="InterPro" id="IPR001753">
    <property type="entry name" value="Enoyl-CoA_hydra/iso"/>
</dbReference>
<dbReference type="InterPro" id="IPR036291">
    <property type="entry name" value="NAD(P)-bd_dom_sf"/>
</dbReference>
<name>A0ABV9JQI6_9GAMM</name>
<evidence type="ECO:0000256" key="6">
    <source>
        <dbReference type="ARBA" id="ARBA00022963"/>
    </source>
</evidence>